<keyword evidence="2" id="KW-0732">Signal</keyword>
<gene>
    <name evidence="10" type="ORF">UFOPK3773_01640</name>
</gene>
<keyword evidence="3" id="KW-0378">Hydrolase</keyword>
<dbReference type="PANTHER" id="PTHR21581:SF33">
    <property type="entry name" value="D-ALANYL-D-ALANINE CARBOXYPEPTIDASE DACB"/>
    <property type="match status" value="1"/>
</dbReference>
<evidence type="ECO:0000313" key="10">
    <source>
        <dbReference type="EMBL" id="CAB4955209.1"/>
    </source>
</evidence>
<keyword evidence="8" id="KW-1133">Transmembrane helix</keyword>
<name>A0A6J7KL25_9ZZZZ</name>
<dbReference type="GO" id="GO:0071555">
    <property type="term" value="P:cell wall organization"/>
    <property type="evidence" value="ECO:0007669"/>
    <property type="project" value="UniProtKB-KW"/>
</dbReference>
<dbReference type="GO" id="GO:0006508">
    <property type="term" value="P:proteolysis"/>
    <property type="evidence" value="ECO:0007669"/>
    <property type="project" value="InterPro"/>
</dbReference>
<evidence type="ECO:0000256" key="2">
    <source>
        <dbReference type="ARBA" id="ARBA00022729"/>
    </source>
</evidence>
<protein>
    <submittedName>
        <fullName evidence="10">Unannotated protein</fullName>
    </submittedName>
</protein>
<dbReference type="GO" id="GO:0008360">
    <property type="term" value="P:regulation of cell shape"/>
    <property type="evidence" value="ECO:0007669"/>
    <property type="project" value="UniProtKB-KW"/>
</dbReference>
<dbReference type="AlphaFoldDB" id="A0A6J7KL25"/>
<feature type="domain" description="Peptidase S11 D-alanyl-D-alanine carboxypeptidase A N-terminal" evidence="9">
    <location>
        <begin position="69"/>
        <end position="293"/>
    </location>
</feature>
<dbReference type="InterPro" id="IPR012338">
    <property type="entry name" value="Beta-lactam/transpept-like"/>
</dbReference>
<reference evidence="10" key="1">
    <citation type="submission" date="2020-05" db="EMBL/GenBank/DDBJ databases">
        <authorList>
            <person name="Chiriac C."/>
            <person name="Salcher M."/>
            <person name="Ghai R."/>
            <person name="Kavagutti S V."/>
        </authorList>
    </citation>
    <scope>NUCLEOTIDE SEQUENCE</scope>
</reference>
<comment type="similarity">
    <text evidence="1">Belongs to the peptidase S11 family.</text>
</comment>
<dbReference type="InterPro" id="IPR018044">
    <property type="entry name" value="Peptidase_S11"/>
</dbReference>
<dbReference type="PRINTS" id="PR00725">
    <property type="entry name" value="DADACBPTASE1"/>
</dbReference>
<evidence type="ECO:0000259" key="9">
    <source>
        <dbReference type="Pfam" id="PF00768"/>
    </source>
</evidence>
<feature type="transmembrane region" description="Helical" evidence="8">
    <location>
        <begin position="379"/>
        <end position="398"/>
    </location>
</feature>
<evidence type="ECO:0000256" key="1">
    <source>
        <dbReference type="ARBA" id="ARBA00007164"/>
    </source>
</evidence>
<keyword evidence="4" id="KW-0133">Cell shape</keyword>
<keyword evidence="8" id="KW-0812">Transmembrane</keyword>
<evidence type="ECO:0000256" key="6">
    <source>
        <dbReference type="ARBA" id="ARBA00023316"/>
    </source>
</evidence>
<evidence type="ECO:0000256" key="3">
    <source>
        <dbReference type="ARBA" id="ARBA00022801"/>
    </source>
</evidence>
<evidence type="ECO:0000256" key="7">
    <source>
        <dbReference type="SAM" id="MobiDB-lite"/>
    </source>
</evidence>
<dbReference type="PANTHER" id="PTHR21581">
    <property type="entry name" value="D-ALANYL-D-ALANINE CARBOXYPEPTIDASE"/>
    <property type="match status" value="1"/>
</dbReference>
<feature type="compositionally biased region" description="Basic and acidic residues" evidence="7">
    <location>
        <begin position="440"/>
        <end position="458"/>
    </location>
</feature>
<keyword evidence="5" id="KW-0573">Peptidoglycan synthesis</keyword>
<keyword evidence="6" id="KW-0961">Cell wall biogenesis/degradation</keyword>
<dbReference type="Gene3D" id="3.40.710.10">
    <property type="entry name" value="DD-peptidase/beta-lactamase superfamily"/>
    <property type="match status" value="1"/>
</dbReference>
<dbReference type="InterPro" id="IPR001967">
    <property type="entry name" value="Peptidase_S11_N"/>
</dbReference>
<dbReference type="GO" id="GO:0009252">
    <property type="term" value="P:peptidoglycan biosynthetic process"/>
    <property type="evidence" value="ECO:0007669"/>
    <property type="project" value="UniProtKB-KW"/>
</dbReference>
<feature type="region of interest" description="Disordered" evidence="7">
    <location>
        <begin position="407"/>
        <end position="467"/>
    </location>
</feature>
<dbReference type="GO" id="GO:0009002">
    <property type="term" value="F:serine-type D-Ala-D-Ala carboxypeptidase activity"/>
    <property type="evidence" value="ECO:0007669"/>
    <property type="project" value="InterPro"/>
</dbReference>
<feature type="region of interest" description="Disordered" evidence="7">
    <location>
        <begin position="32"/>
        <end position="55"/>
    </location>
</feature>
<organism evidence="10">
    <name type="scientific">freshwater metagenome</name>
    <dbReference type="NCBI Taxonomy" id="449393"/>
    <lineage>
        <taxon>unclassified sequences</taxon>
        <taxon>metagenomes</taxon>
        <taxon>ecological metagenomes</taxon>
    </lineage>
</organism>
<feature type="compositionally biased region" description="Basic and acidic residues" evidence="7">
    <location>
        <begin position="407"/>
        <end position="430"/>
    </location>
</feature>
<keyword evidence="8" id="KW-0472">Membrane</keyword>
<accession>A0A6J7KL25</accession>
<dbReference type="EMBL" id="CAFBNF010000211">
    <property type="protein sequence ID" value="CAB4955209.1"/>
    <property type="molecule type" value="Genomic_DNA"/>
</dbReference>
<proteinExistence type="inferred from homology"/>
<evidence type="ECO:0000256" key="8">
    <source>
        <dbReference type="SAM" id="Phobius"/>
    </source>
</evidence>
<evidence type="ECO:0000256" key="5">
    <source>
        <dbReference type="ARBA" id="ARBA00022984"/>
    </source>
</evidence>
<evidence type="ECO:0000256" key="4">
    <source>
        <dbReference type="ARBA" id="ARBA00022960"/>
    </source>
</evidence>
<sequence length="467" mass="49717">MVSMSLNALVVRASVPLVGALLMVGLATPSAAAESLPGPPARSGQPPIGGARLTGTSVEFEPQGASFNGPDMTAASWVLVDADTCEVLAAKAPHDRYRPASTLKTLTAITLMGRLKPTDTYTATKADSTTDGAAVGLAPGEKYTIDQLWHALLLPSANDAAIALANANGGIDATVAQMNARAIRLQAFDTVAKSPSGLDHDGQWTSAYDMALIARAAIHIPEFIAVSQTTMYKFPDVEPVDGKRRTHTIYGENRLLNHGYPGVIAGKTGFTTEAKRTFWVAAKRGDRTLIATMFRIEDTTENASIALLNWGFDHADELTPIGRLVKPLTNDKLSAVPASTTNEVALASELALATPTPTSTAPATSPQAVVVDSDTTSPWNTLVGLLVLLAGAVGALRLRAVRRQRRAATERARRRAEARESGVRPRRETRPTALVPPAPSDRERRPRQLIVRDHRPRSVDTLLGEGE</sequence>
<dbReference type="Pfam" id="PF00768">
    <property type="entry name" value="Peptidase_S11"/>
    <property type="match status" value="1"/>
</dbReference>
<dbReference type="SUPFAM" id="SSF56601">
    <property type="entry name" value="beta-lactamase/transpeptidase-like"/>
    <property type="match status" value="1"/>
</dbReference>